<evidence type="ECO:0000313" key="2">
    <source>
        <dbReference type="Proteomes" id="UP000276178"/>
    </source>
</evidence>
<dbReference type="InterPro" id="IPR019890">
    <property type="entry name" value="Bacteriocin/sonorensin"/>
</dbReference>
<organism evidence="1 2">
    <name type="scientific">Brevibacillus agri</name>
    <dbReference type="NCBI Taxonomy" id="51101"/>
    <lineage>
        <taxon>Bacteria</taxon>
        <taxon>Bacillati</taxon>
        <taxon>Bacillota</taxon>
        <taxon>Bacilli</taxon>
        <taxon>Bacillales</taxon>
        <taxon>Paenibacillaceae</taxon>
        <taxon>Brevibacillus</taxon>
    </lineage>
</organism>
<accession>A0A3M8AA79</accession>
<sequence>MDEFKKELKKLKASEFKAENVTPWDKEKEQETMLVRSRCGRCSHGRCGGCARCGRCGGCGGCSCSCSCFGTCFFPCFFPCTQCARCF</sequence>
<evidence type="ECO:0000313" key="1">
    <source>
        <dbReference type="EMBL" id="RNB48058.1"/>
    </source>
</evidence>
<gene>
    <name evidence="1" type="ORF">EB820_23515</name>
</gene>
<protein>
    <submittedName>
        <fullName evidence="1">Heterocycloanthracin/sonorensin family bacteriocin</fullName>
    </submittedName>
</protein>
<dbReference type="OrthoDB" id="2377230at2"/>
<dbReference type="AlphaFoldDB" id="A0A3M8AA79"/>
<reference evidence="1 2" key="1">
    <citation type="submission" date="2018-10" db="EMBL/GenBank/DDBJ databases">
        <title>Phylogenomics of Brevibacillus.</title>
        <authorList>
            <person name="Dunlap C."/>
        </authorList>
    </citation>
    <scope>NUCLEOTIDE SEQUENCE [LARGE SCALE GENOMIC DNA]</scope>
    <source>
        <strain evidence="1 2">NRRL NRS 1219</strain>
    </source>
</reference>
<dbReference type="GeneID" id="300000118"/>
<dbReference type="RefSeq" id="WP_081414690.1">
    <property type="nucleotide sequence ID" value="NZ_BJOD01000008.1"/>
</dbReference>
<name>A0A3M8AA79_9BACL</name>
<dbReference type="EMBL" id="RHHN01000089">
    <property type="protein sequence ID" value="RNB48058.1"/>
    <property type="molecule type" value="Genomic_DNA"/>
</dbReference>
<comment type="caution">
    <text evidence="1">The sequence shown here is derived from an EMBL/GenBank/DDBJ whole genome shotgun (WGS) entry which is preliminary data.</text>
</comment>
<dbReference type="Proteomes" id="UP000276178">
    <property type="component" value="Unassembled WGS sequence"/>
</dbReference>
<dbReference type="NCBIfam" id="TIGR03601">
    <property type="entry name" value="B_an_ocin"/>
    <property type="match status" value="1"/>
</dbReference>
<proteinExistence type="predicted"/>